<evidence type="ECO:0008006" key="6">
    <source>
        <dbReference type="Google" id="ProtNLM"/>
    </source>
</evidence>
<evidence type="ECO:0000256" key="1">
    <source>
        <dbReference type="SAM" id="Phobius"/>
    </source>
</evidence>
<evidence type="ECO:0000313" key="2">
    <source>
        <dbReference type="EMBL" id="MBE0383780.1"/>
    </source>
</evidence>
<keyword evidence="1" id="KW-0472">Membrane</keyword>
<accession>A0A2K4XB65</accession>
<reference evidence="3 4" key="2">
    <citation type="submission" date="2017-11" db="EMBL/GenBank/DDBJ databases">
        <authorList>
            <person name="Han C.G."/>
        </authorList>
    </citation>
    <scope>NUCLEOTIDE SEQUENCE [LARGE SCALE GENOMIC DNA]</scope>
    <source>
        <strain evidence="4">ATCC 43555</strain>
        <strain evidence="3">ATCC43555</strain>
    </source>
</reference>
<keyword evidence="5" id="KW-1185">Reference proteome</keyword>
<dbReference type="Pfam" id="PF14316">
    <property type="entry name" value="DUF4381"/>
    <property type="match status" value="1"/>
</dbReference>
<evidence type="ECO:0000313" key="3">
    <source>
        <dbReference type="EMBL" id="SOU41568.1"/>
    </source>
</evidence>
<reference evidence="2 5" key="1">
    <citation type="submission" date="2015-06" db="EMBL/GenBank/DDBJ databases">
        <title>Genome sequence of Pseudoalteromonas carrageenovora.</title>
        <authorList>
            <person name="Xie B.-B."/>
            <person name="Rong J.-C."/>
            <person name="Qin Q.-L."/>
            <person name="Zhang Y.-Z."/>
        </authorList>
    </citation>
    <scope>NUCLEOTIDE SEQUENCE [LARGE SCALE GENOMIC DNA]</scope>
    <source>
        <strain evidence="2 5">IAM 12662</strain>
    </source>
</reference>
<dbReference type="InterPro" id="IPR025489">
    <property type="entry name" value="DUF4381"/>
</dbReference>
<dbReference type="OrthoDB" id="6402252at2"/>
<feature type="transmembrane region" description="Helical" evidence="1">
    <location>
        <begin position="26"/>
        <end position="46"/>
    </location>
</feature>
<dbReference type="Proteomes" id="UP000615003">
    <property type="component" value="Unassembled WGS sequence"/>
</dbReference>
<proteinExistence type="predicted"/>
<dbReference type="Proteomes" id="UP000238288">
    <property type="component" value="Chromosome PCAR9a"/>
</dbReference>
<keyword evidence="1" id="KW-1133">Transmembrane helix</keyword>
<dbReference type="GeneID" id="93664250"/>
<gene>
    <name evidence="3" type="ORF">PCAR9_A30753</name>
    <name evidence="2" type="ORF">PCARR_a2093</name>
</gene>
<dbReference type="EMBL" id="LT965928">
    <property type="protein sequence ID" value="SOU41568.1"/>
    <property type="molecule type" value="Genomic_DNA"/>
</dbReference>
<dbReference type="AlphaFoldDB" id="A0A2K4XB65"/>
<keyword evidence="1" id="KW-0812">Transmembrane</keyword>
<evidence type="ECO:0000313" key="5">
    <source>
        <dbReference type="Proteomes" id="UP000615003"/>
    </source>
</evidence>
<dbReference type="EMBL" id="AQGW01000023">
    <property type="protein sequence ID" value="MBE0383780.1"/>
    <property type="molecule type" value="Genomic_DNA"/>
</dbReference>
<name>A0A2K4XB65_PSEVC</name>
<organism evidence="3 4">
    <name type="scientific">Pseudoalteromonas carrageenovora IAM 12662</name>
    <dbReference type="NCBI Taxonomy" id="1314868"/>
    <lineage>
        <taxon>Bacteria</taxon>
        <taxon>Pseudomonadati</taxon>
        <taxon>Pseudomonadota</taxon>
        <taxon>Gammaproteobacteria</taxon>
        <taxon>Alteromonadales</taxon>
        <taxon>Pseudoalteromonadaceae</taxon>
        <taxon>Pseudoalteromonas</taxon>
    </lineage>
</organism>
<evidence type="ECO:0000313" key="4">
    <source>
        <dbReference type="Proteomes" id="UP000238288"/>
    </source>
</evidence>
<sequence length="144" mass="16720">MQPNPLDGLHDIIAPSQVSWWPLAPAWWVIITLLFIATCAAAFWFYKNHKFKKPKRYAIDLSKTEQNPLKLHIILKRLVIEYYDKRLAAQSTTNWCNTLNALTGLSFSEQEILSLYNTEQANEALSDKFRQGIKQFKLKESVHV</sequence>
<protein>
    <recommendedName>
        <fullName evidence="6">DUF4381 domain-containing protein</fullName>
    </recommendedName>
</protein>
<dbReference type="RefSeq" id="WP_104643067.1">
    <property type="nucleotide sequence ID" value="NZ_AQGW01000023.1"/>
</dbReference>